<dbReference type="GO" id="GO:0030007">
    <property type="term" value="P:intracellular potassium ion homeostasis"/>
    <property type="evidence" value="ECO:0007669"/>
    <property type="project" value="TreeGrafter"/>
</dbReference>
<evidence type="ECO:0000256" key="4">
    <source>
        <dbReference type="ARBA" id="ARBA00022475"/>
    </source>
</evidence>
<dbReference type="Pfam" id="PF00690">
    <property type="entry name" value="Cation_ATPase_N"/>
    <property type="match status" value="1"/>
</dbReference>
<keyword evidence="15 20" id="KW-0406">Ion transport</keyword>
<keyword evidence="13 20" id="KW-1133">Transmembrane helix</keyword>
<feature type="transmembrane region" description="Helical" evidence="20">
    <location>
        <begin position="109"/>
        <end position="137"/>
    </location>
</feature>
<keyword evidence="20" id="KW-0479">Metal-binding</keyword>
<dbReference type="GO" id="GO:0005524">
    <property type="term" value="F:ATP binding"/>
    <property type="evidence" value="ECO:0007669"/>
    <property type="project" value="UniProtKB-KW"/>
</dbReference>
<evidence type="ECO:0000256" key="18">
    <source>
        <dbReference type="ARBA" id="ARBA00037422"/>
    </source>
</evidence>
<keyword evidence="12" id="KW-1278">Translocase</keyword>
<dbReference type="GO" id="GO:0005886">
    <property type="term" value="C:plasma membrane"/>
    <property type="evidence" value="ECO:0007669"/>
    <property type="project" value="UniProtKB-SubCell"/>
</dbReference>
<feature type="transmembrane region" description="Helical" evidence="20">
    <location>
        <begin position="149"/>
        <end position="169"/>
    </location>
</feature>
<comment type="subcellular location">
    <subcellularLocation>
        <location evidence="1 20">Cell membrane</location>
        <topology evidence="1 20">Multi-pass membrane protein</topology>
    </subcellularLocation>
</comment>
<dbReference type="PRINTS" id="PR00119">
    <property type="entry name" value="CATATPASE"/>
</dbReference>
<feature type="transmembrane region" description="Helical" evidence="20">
    <location>
        <begin position="931"/>
        <end position="951"/>
    </location>
</feature>
<evidence type="ECO:0000256" key="11">
    <source>
        <dbReference type="ARBA" id="ARBA00022958"/>
    </source>
</evidence>
<evidence type="ECO:0000256" key="1">
    <source>
        <dbReference type="ARBA" id="ARBA00004651"/>
    </source>
</evidence>
<feature type="transmembrane region" description="Helical" evidence="20">
    <location>
        <begin position="863"/>
        <end position="886"/>
    </location>
</feature>
<dbReference type="SFLD" id="SFLDG00002">
    <property type="entry name" value="C1.7:_P-type_atpase_like"/>
    <property type="match status" value="1"/>
</dbReference>
<feature type="domain" description="Cation-transporting P-type ATPase N-terminal" evidence="22">
    <location>
        <begin position="62"/>
        <end position="136"/>
    </location>
</feature>
<dbReference type="InterPro" id="IPR018303">
    <property type="entry name" value="ATPase_P-typ_P_site"/>
</dbReference>
<comment type="function">
    <text evidence="18">This is the catalytic component of the active enzyme, which catalyzes the hydrolysis of ATP coupled with the exchange of sodium and potassium ions across the plasma membrane. This action creates the electrochemical gradient of sodium and potassium ions, providing the energy for active transport of various nutrients.</text>
</comment>
<dbReference type="SUPFAM" id="SSF81660">
    <property type="entry name" value="Metal cation-transporting ATPase, ATP-binding domain N"/>
    <property type="match status" value="1"/>
</dbReference>
<dbReference type="FunFam" id="1.20.1110.10:FF:000038">
    <property type="entry name" value="Sodium/potassium-transporting ATPase subunit alpha"/>
    <property type="match status" value="1"/>
</dbReference>
<evidence type="ECO:0000256" key="19">
    <source>
        <dbReference type="ARBA" id="ARBA00038795"/>
    </source>
</evidence>
<evidence type="ECO:0000256" key="5">
    <source>
        <dbReference type="ARBA" id="ARBA00022538"/>
    </source>
</evidence>
<dbReference type="EMBL" id="JARGDH010000002">
    <property type="protein sequence ID" value="KAL0276728.1"/>
    <property type="molecule type" value="Genomic_DNA"/>
</dbReference>
<dbReference type="NCBIfam" id="TIGR01494">
    <property type="entry name" value="ATPase_P-type"/>
    <property type="match status" value="2"/>
</dbReference>
<evidence type="ECO:0000256" key="3">
    <source>
        <dbReference type="ARBA" id="ARBA00022448"/>
    </source>
</evidence>
<comment type="subunit">
    <text evidence="19">The sodium/potassium-transporting ATPase is composed of a catalytic alpha subunit, an auxiliary non-catalytic beta subunit and an additional regulatory subunit.</text>
</comment>
<feature type="transmembrane region" description="Helical" evidence="20">
    <location>
        <begin position="790"/>
        <end position="810"/>
    </location>
</feature>
<dbReference type="InterPro" id="IPR005775">
    <property type="entry name" value="P-type_ATPase_IIC"/>
</dbReference>
<sequence length="1037" mass="116060">MKKPIPSGPRKSTKVNVPPDQQDQAFYDDISRRASKLRKKSYVSREEEKENIEGLKTEVNFDDHMIPLKELYQRYSTDPEKGLTEEYARQVLQNEGLNMLTPSKTTPQIIVFCYHMFSGFAIVLWGGAALCSVAFLIEYLSDDEVKFDHLYLGVIMLIVVVVSGIFSYVQDRSSSKIMDSFKKMVTHQATVIREGKVKNIPTENLVRGDIVLVKFGSKVPADIRIIESFGMKVDNSSLTGETEPQPRSSEKTHNNPMETQNLAFFSTSVMEGTCKGVVFQVGDKTVIGRLAKLTVGLKRDTSPLKKEIQRFVRIITIVAVCFAAVFFFAAIVTGFTIIQCFIYFLAILIANVPEGLLVTVTLCLTLTAKKMAKKNCLIKCLDSVETLGSTSTICSDKTGTLTQNRMTVVELIYNFKDYEIRYGSDRSSTVDNSFDVTSPDFQNLMRCAQLCLRAEFESTEEDVPVLNRSVEGDASEAAILKCAECILHTVAEFRKRNVKLFEVPFNSTNKYQLSIHKLEDKRHLLVMKGAPEKILELCSSVSIHGQTEPLTNARRAEIEKILLTLGRKGERVLGFCDLILTETSAEYSVEKKNFPTTNLRFLGLMALIDPPRETVPDAVRKCKTAGIRVIMVTGDHPVTAEAIARKVGIISTDTRKDLATRMGIPEDKVPKSHVKAIVVPGDQLRLMSKDQLDDVLLNHSEIVFARTTPTQKLFIVEGCQRLGFITAVTGDGVNDSPALKKADIGIAMGITGSDVSKQAADMILLDDNFASIVTGVEEGRIIFDNLKKSITYLLTSNVPEMAPFMAFVLLRVPMPLSIIAVLIVDVGTDMIPAIALVYEKAELDIMLRKPRNPFYDKLVNRRLIWMAYGQIGIIQTVAGFCSYFVVYSEYGFFPKDLVGIRDSWENEAMNSVTDSYGQEWSYKSRKQLEKYAQSAFFAAIIVTQVADAIICKTRRNSIVHQGMSNWVLNGGILFAIGLGCILLYVPGMEMFFMLPPLHLVHWLPGVPFALLILIFDESRRLIIRKRPGGWVERETYY</sequence>
<keyword evidence="3 20" id="KW-0813">Transport</keyword>
<feature type="transmembrane region" description="Helical" evidence="20">
    <location>
        <begin position="963"/>
        <end position="985"/>
    </location>
</feature>
<comment type="similarity">
    <text evidence="2 20">Belongs to the cation transport ATPase (P-type) (TC 3.A.3) family. Type IIC subfamily.</text>
</comment>
<feature type="transmembrane region" description="Helical" evidence="20">
    <location>
        <begin position="816"/>
        <end position="838"/>
    </location>
</feature>
<evidence type="ECO:0000256" key="21">
    <source>
        <dbReference type="SAM" id="MobiDB-lite"/>
    </source>
</evidence>
<evidence type="ECO:0000256" key="7">
    <source>
        <dbReference type="ARBA" id="ARBA00022607"/>
    </source>
</evidence>
<evidence type="ECO:0000256" key="8">
    <source>
        <dbReference type="ARBA" id="ARBA00022692"/>
    </source>
</evidence>
<keyword evidence="14" id="KW-0915">Sodium</keyword>
<dbReference type="GO" id="GO:0006883">
    <property type="term" value="P:intracellular sodium ion homeostasis"/>
    <property type="evidence" value="ECO:0007669"/>
    <property type="project" value="TreeGrafter"/>
</dbReference>
<keyword evidence="16 20" id="KW-0472">Membrane</keyword>
<proteinExistence type="inferred from homology"/>
<dbReference type="InterPro" id="IPR023299">
    <property type="entry name" value="ATPase_P-typ_cyto_dom_N"/>
</dbReference>
<evidence type="ECO:0000256" key="6">
    <source>
        <dbReference type="ARBA" id="ARBA00022553"/>
    </source>
</evidence>
<name>A0AAW2I4I6_9NEOP</name>
<dbReference type="NCBIfam" id="TIGR01106">
    <property type="entry name" value="ATPase-IIC_X-K"/>
    <property type="match status" value="1"/>
</dbReference>
<evidence type="ECO:0000256" key="12">
    <source>
        <dbReference type="ARBA" id="ARBA00022967"/>
    </source>
</evidence>
<dbReference type="Gene3D" id="2.70.150.10">
    <property type="entry name" value="Calcium-transporting ATPase, cytoplasmic transduction domain A"/>
    <property type="match status" value="1"/>
</dbReference>
<dbReference type="SUPFAM" id="SSF81665">
    <property type="entry name" value="Calcium ATPase, transmembrane domain M"/>
    <property type="match status" value="1"/>
</dbReference>
<evidence type="ECO:0000256" key="9">
    <source>
        <dbReference type="ARBA" id="ARBA00022741"/>
    </source>
</evidence>
<dbReference type="SMART" id="SM00831">
    <property type="entry name" value="Cation_ATPase_N"/>
    <property type="match status" value="1"/>
</dbReference>
<dbReference type="Gene3D" id="3.40.50.1000">
    <property type="entry name" value="HAD superfamily/HAD-like"/>
    <property type="match status" value="1"/>
</dbReference>
<protein>
    <recommendedName>
        <fullName evidence="20">Sodium/potassium-transporting ATPase subunit alpha</fullName>
    </recommendedName>
</protein>
<evidence type="ECO:0000256" key="14">
    <source>
        <dbReference type="ARBA" id="ARBA00023053"/>
    </source>
</evidence>
<dbReference type="FunFam" id="3.40.50.1000:FF:000083">
    <property type="entry name" value="Sodium/potassium-transporting ATPase subunit alpha"/>
    <property type="match status" value="1"/>
</dbReference>
<dbReference type="GO" id="GO:1990573">
    <property type="term" value="P:potassium ion import across plasma membrane"/>
    <property type="evidence" value="ECO:0007669"/>
    <property type="project" value="TreeGrafter"/>
</dbReference>
<gene>
    <name evidence="23" type="ORF">PYX00_004240</name>
</gene>
<dbReference type="PANTHER" id="PTHR43294">
    <property type="entry name" value="SODIUM/POTASSIUM-TRANSPORTING ATPASE SUBUNIT ALPHA"/>
    <property type="match status" value="1"/>
</dbReference>
<keyword evidence="4" id="KW-1003">Cell membrane</keyword>
<dbReference type="InterPro" id="IPR023214">
    <property type="entry name" value="HAD_sf"/>
</dbReference>
<dbReference type="PANTHER" id="PTHR43294:SF13">
    <property type="entry name" value="SODIUM_POTASSIUM-TRANSPORTING ATPASE SUBUNIT ALPHA"/>
    <property type="match status" value="1"/>
</dbReference>
<dbReference type="InterPro" id="IPR008250">
    <property type="entry name" value="ATPase_P-typ_transduc_dom_A_sf"/>
</dbReference>
<dbReference type="InterPro" id="IPR004014">
    <property type="entry name" value="ATPase_P-typ_cation-transptr_N"/>
</dbReference>
<dbReference type="Gene3D" id="3.40.1110.10">
    <property type="entry name" value="Calcium-transporting ATPase, cytoplasmic domain N"/>
    <property type="match status" value="1"/>
</dbReference>
<dbReference type="Gene3D" id="1.20.1110.10">
    <property type="entry name" value="Calcium-transporting ATPase, transmembrane domain"/>
    <property type="match status" value="1"/>
</dbReference>
<dbReference type="GO" id="GO:0016887">
    <property type="term" value="F:ATP hydrolysis activity"/>
    <property type="evidence" value="ECO:0007669"/>
    <property type="project" value="InterPro"/>
</dbReference>
<feature type="transmembrane region" description="Helical" evidence="20">
    <location>
        <begin position="341"/>
        <end position="364"/>
    </location>
</feature>
<keyword evidence="11 20" id="KW-0630">Potassium</keyword>
<dbReference type="FunFam" id="2.70.150.10:FF:000003">
    <property type="entry name" value="Sodium/potassium-transporting ATPase subunit alpha"/>
    <property type="match status" value="1"/>
</dbReference>
<dbReference type="GO" id="GO:1902600">
    <property type="term" value="P:proton transmembrane transport"/>
    <property type="evidence" value="ECO:0007669"/>
    <property type="project" value="TreeGrafter"/>
</dbReference>
<organism evidence="23">
    <name type="scientific">Menopon gallinae</name>
    <name type="common">poultry shaft louse</name>
    <dbReference type="NCBI Taxonomy" id="328185"/>
    <lineage>
        <taxon>Eukaryota</taxon>
        <taxon>Metazoa</taxon>
        <taxon>Ecdysozoa</taxon>
        <taxon>Arthropoda</taxon>
        <taxon>Hexapoda</taxon>
        <taxon>Insecta</taxon>
        <taxon>Pterygota</taxon>
        <taxon>Neoptera</taxon>
        <taxon>Paraneoptera</taxon>
        <taxon>Psocodea</taxon>
        <taxon>Troctomorpha</taxon>
        <taxon>Phthiraptera</taxon>
        <taxon>Amblycera</taxon>
        <taxon>Menoponidae</taxon>
        <taxon>Menopon</taxon>
    </lineage>
</organism>
<dbReference type="Pfam" id="PF13246">
    <property type="entry name" value="Cation_ATPase"/>
    <property type="match status" value="1"/>
</dbReference>
<dbReference type="GO" id="GO:0046872">
    <property type="term" value="F:metal ion binding"/>
    <property type="evidence" value="ECO:0007669"/>
    <property type="project" value="UniProtKB-KW"/>
</dbReference>
<evidence type="ECO:0000256" key="17">
    <source>
        <dbReference type="ARBA" id="ARBA00023201"/>
    </source>
</evidence>
<evidence type="ECO:0000256" key="15">
    <source>
        <dbReference type="ARBA" id="ARBA00023065"/>
    </source>
</evidence>
<dbReference type="AlphaFoldDB" id="A0AAW2I4I6"/>
<dbReference type="Pfam" id="PF00122">
    <property type="entry name" value="E1-E2_ATPase"/>
    <property type="match status" value="1"/>
</dbReference>
<feature type="transmembrane region" description="Helical" evidence="20">
    <location>
        <begin position="311"/>
        <end position="335"/>
    </location>
</feature>
<dbReference type="PRINTS" id="PR00121">
    <property type="entry name" value="NAKATPASE"/>
</dbReference>
<dbReference type="InterPro" id="IPR001757">
    <property type="entry name" value="P_typ_ATPase"/>
</dbReference>
<feature type="region of interest" description="Disordered" evidence="21">
    <location>
        <begin position="236"/>
        <end position="255"/>
    </location>
</feature>
<feature type="transmembrane region" description="Helical" evidence="20">
    <location>
        <begin position="997"/>
        <end position="1015"/>
    </location>
</feature>
<keyword evidence="7" id="KW-0740">Sodium/potassium transport</keyword>
<dbReference type="InterPro" id="IPR006068">
    <property type="entry name" value="ATPase_P-typ_cation-transptr_C"/>
</dbReference>
<keyword evidence="5 20" id="KW-0633">Potassium transport</keyword>
<dbReference type="InterPro" id="IPR050510">
    <property type="entry name" value="Cation_transp_ATPase_P-type"/>
</dbReference>
<dbReference type="InterPro" id="IPR023298">
    <property type="entry name" value="ATPase_P-typ_TM_dom_sf"/>
</dbReference>
<evidence type="ECO:0000256" key="10">
    <source>
        <dbReference type="ARBA" id="ARBA00022840"/>
    </source>
</evidence>
<accession>A0AAW2I4I6</accession>
<dbReference type="GO" id="GO:0036376">
    <property type="term" value="P:sodium ion export across plasma membrane"/>
    <property type="evidence" value="ECO:0007669"/>
    <property type="project" value="TreeGrafter"/>
</dbReference>
<dbReference type="SFLD" id="SFLDS00003">
    <property type="entry name" value="Haloacid_Dehalogenase"/>
    <property type="match status" value="1"/>
</dbReference>
<dbReference type="InterPro" id="IPR044492">
    <property type="entry name" value="P_typ_ATPase_HD_dom"/>
</dbReference>
<evidence type="ECO:0000256" key="16">
    <source>
        <dbReference type="ARBA" id="ARBA00023136"/>
    </source>
</evidence>
<keyword evidence="10 20" id="KW-0067">ATP-binding</keyword>
<dbReference type="Pfam" id="PF00689">
    <property type="entry name" value="Cation_ATPase_C"/>
    <property type="match status" value="1"/>
</dbReference>
<reference evidence="23" key="1">
    <citation type="journal article" date="2024" name="Gigascience">
        <title>Chromosome-level genome of the poultry shaft louse Menopon gallinae provides insight into the host-switching and adaptive evolution of parasitic lice.</title>
        <authorList>
            <person name="Xu Y."/>
            <person name="Ma L."/>
            <person name="Liu S."/>
            <person name="Liang Y."/>
            <person name="Liu Q."/>
            <person name="He Z."/>
            <person name="Tian L."/>
            <person name="Duan Y."/>
            <person name="Cai W."/>
            <person name="Li H."/>
            <person name="Song F."/>
        </authorList>
    </citation>
    <scope>NUCLEOTIDE SEQUENCE</scope>
    <source>
        <strain evidence="23">Cailab_2023a</strain>
    </source>
</reference>
<dbReference type="InterPro" id="IPR059000">
    <property type="entry name" value="ATPase_P-type_domA"/>
</dbReference>
<dbReference type="SFLD" id="SFLDF00027">
    <property type="entry name" value="p-type_atpase"/>
    <property type="match status" value="1"/>
</dbReference>
<evidence type="ECO:0000256" key="13">
    <source>
        <dbReference type="ARBA" id="ARBA00022989"/>
    </source>
</evidence>
<comment type="caution">
    <text evidence="23">The sequence shown here is derived from an EMBL/GenBank/DDBJ whole genome shotgun (WGS) entry which is preliminary data.</text>
</comment>
<dbReference type="InterPro" id="IPR036412">
    <property type="entry name" value="HAD-like_sf"/>
</dbReference>
<evidence type="ECO:0000313" key="23">
    <source>
        <dbReference type="EMBL" id="KAL0276728.1"/>
    </source>
</evidence>
<keyword evidence="9 20" id="KW-0547">Nucleotide-binding</keyword>
<evidence type="ECO:0000256" key="20">
    <source>
        <dbReference type="RuleBase" id="RU362084"/>
    </source>
</evidence>
<evidence type="ECO:0000256" key="2">
    <source>
        <dbReference type="ARBA" id="ARBA00006934"/>
    </source>
</evidence>
<dbReference type="SUPFAM" id="SSF56784">
    <property type="entry name" value="HAD-like"/>
    <property type="match status" value="1"/>
</dbReference>
<feature type="compositionally biased region" description="Polar residues" evidence="21">
    <location>
        <begin position="236"/>
        <end position="247"/>
    </location>
</feature>
<keyword evidence="17" id="KW-0739">Sodium transport</keyword>
<dbReference type="PROSITE" id="PS00154">
    <property type="entry name" value="ATPASE_E1_E2"/>
    <property type="match status" value="1"/>
</dbReference>
<feature type="region of interest" description="Disordered" evidence="21">
    <location>
        <begin position="1"/>
        <end position="26"/>
    </location>
</feature>
<dbReference type="GO" id="GO:0005391">
    <property type="term" value="F:P-type sodium:potassium-exchanging transporter activity"/>
    <property type="evidence" value="ECO:0007669"/>
    <property type="project" value="TreeGrafter"/>
</dbReference>
<keyword evidence="8 20" id="KW-0812">Transmembrane</keyword>
<keyword evidence="6" id="KW-0597">Phosphoprotein</keyword>
<evidence type="ECO:0000259" key="22">
    <source>
        <dbReference type="SMART" id="SM00831"/>
    </source>
</evidence>
<dbReference type="SUPFAM" id="SSF81653">
    <property type="entry name" value="Calcium ATPase, transduction domain A"/>
    <property type="match status" value="1"/>
</dbReference>